<dbReference type="OrthoDB" id="9804312at2"/>
<organism evidence="1 2">
    <name type="scientific">Candidatus Rhodobacter oscarellae</name>
    <dbReference type="NCBI Taxonomy" id="1675527"/>
    <lineage>
        <taxon>Bacteria</taxon>
        <taxon>Pseudomonadati</taxon>
        <taxon>Pseudomonadota</taxon>
        <taxon>Alphaproteobacteria</taxon>
        <taxon>Rhodobacterales</taxon>
        <taxon>Rhodobacter group</taxon>
        <taxon>Rhodobacter</taxon>
    </lineage>
</organism>
<evidence type="ECO:0000313" key="1">
    <source>
        <dbReference type="EMBL" id="KMW59256.1"/>
    </source>
</evidence>
<dbReference type="Pfam" id="PF13489">
    <property type="entry name" value="Methyltransf_23"/>
    <property type="match status" value="1"/>
</dbReference>
<keyword evidence="2" id="KW-1185">Reference proteome</keyword>
<dbReference type="GO" id="GO:0032259">
    <property type="term" value="P:methylation"/>
    <property type="evidence" value="ECO:0007669"/>
    <property type="project" value="UniProtKB-KW"/>
</dbReference>
<dbReference type="Gene3D" id="3.40.50.150">
    <property type="entry name" value="Vaccinia Virus protein VP39"/>
    <property type="match status" value="1"/>
</dbReference>
<dbReference type="STRING" id="1675527.AIOL_004237"/>
<gene>
    <name evidence="1" type="ORF">AIOL_004237</name>
</gene>
<comment type="caution">
    <text evidence="1">The sequence shown here is derived from an EMBL/GenBank/DDBJ whole genome shotgun (WGS) entry which is preliminary data.</text>
</comment>
<dbReference type="EMBL" id="LFTY01000002">
    <property type="protein sequence ID" value="KMW59256.1"/>
    <property type="molecule type" value="Genomic_DNA"/>
</dbReference>
<reference evidence="1 2" key="1">
    <citation type="submission" date="2015-06" db="EMBL/GenBank/DDBJ databases">
        <title>Draft genome sequence of an Alphaproteobacteria species associated to the Mediterranean sponge Oscarella lobularis.</title>
        <authorList>
            <person name="Jourda C."/>
            <person name="Santini S."/>
            <person name="Claverie J.-M."/>
        </authorList>
    </citation>
    <scope>NUCLEOTIDE SEQUENCE [LARGE SCALE GENOMIC DNA]</scope>
    <source>
        <strain evidence="1">IGS</strain>
    </source>
</reference>
<dbReference type="CDD" id="cd02440">
    <property type="entry name" value="AdoMet_MTases"/>
    <property type="match status" value="1"/>
</dbReference>
<protein>
    <submittedName>
        <fullName evidence="1">Methyltransferase</fullName>
    </submittedName>
</protein>
<sequence>MSDKETLEVYGAKAAEYAELVKTDGKPKPLLPFAEALPPGGKVLDWGCGAGNSAAALRDMGFDVVATDASPEFAALVEQSVGIKVRVESFEALDEEAEYDGVWASFSLLHAQKADFPGHLAAAHRALKPGGQLYLGMKLGAGEERDGIGRFYAYYSEDELEGLMTEAGFTVTDKQYGEEPGLDGVMWPFILVYAHG</sequence>
<keyword evidence="1" id="KW-0808">Transferase</keyword>
<dbReference type="PATRIC" id="fig|1675527.3.peg.4438"/>
<dbReference type="PANTHER" id="PTHR43861">
    <property type="entry name" value="TRANS-ACONITATE 2-METHYLTRANSFERASE-RELATED"/>
    <property type="match status" value="1"/>
</dbReference>
<accession>A0A0J9E9E8</accession>
<dbReference type="Proteomes" id="UP000037178">
    <property type="component" value="Unassembled WGS sequence"/>
</dbReference>
<keyword evidence="1" id="KW-0489">Methyltransferase</keyword>
<dbReference type="InterPro" id="IPR029063">
    <property type="entry name" value="SAM-dependent_MTases_sf"/>
</dbReference>
<dbReference type="SUPFAM" id="SSF53335">
    <property type="entry name" value="S-adenosyl-L-methionine-dependent methyltransferases"/>
    <property type="match status" value="1"/>
</dbReference>
<proteinExistence type="predicted"/>
<dbReference type="PANTHER" id="PTHR43861:SF1">
    <property type="entry name" value="TRANS-ACONITATE 2-METHYLTRANSFERASE"/>
    <property type="match status" value="1"/>
</dbReference>
<name>A0A0J9E9E8_9RHOB</name>
<dbReference type="GO" id="GO:0008168">
    <property type="term" value="F:methyltransferase activity"/>
    <property type="evidence" value="ECO:0007669"/>
    <property type="project" value="UniProtKB-KW"/>
</dbReference>
<dbReference type="RefSeq" id="WP_049644757.1">
    <property type="nucleotide sequence ID" value="NZ_LFTY01000002.1"/>
</dbReference>
<evidence type="ECO:0000313" key="2">
    <source>
        <dbReference type="Proteomes" id="UP000037178"/>
    </source>
</evidence>
<dbReference type="AlphaFoldDB" id="A0A0J9E9E8"/>